<dbReference type="RefSeq" id="WP_329504669.1">
    <property type="nucleotide sequence ID" value="NZ_BAAAYZ010000077.1"/>
</dbReference>
<reference evidence="2" key="1">
    <citation type="submission" date="2024-01" db="EMBL/GenBank/DDBJ databases">
        <title>First draft genome sequence data of TA4-1, the type strain of Gram-positive actinobacterium Streptomyces chiangmaiensis.</title>
        <authorList>
            <person name="Yasawong M."/>
            <person name="Nantapong N."/>
        </authorList>
    </citation>
    <scope>NUCLEOTIDE SEQUENCE</scope>
    <source>
        <strain evidence="2">TA4-1</strain>
    </source>
</reference>
<dbReference type="NCBIfam" id="TIGR04222">
    <property type="entry name" value="near_uncomplex"/>
    <property type="match status" value="1"/>
</dbReference>
<protein>
    <submittedName>
        <fullName evidence="2">TIGR04222 domain-containing membrane protein</fullName>
    </submittedName>
</protein>
<sequence length="278" mass="29387">MWTGSRSRRATSSSGRAAGPTTGRDCRSTTSTESVQVRGRTPSTQPSNQPLNTTRDASTPHESGQITGTRGPPARGRRAPPRSEDPMGEAATIRLEPHEIAFLRGGPRAALTVAVLDLHLRGAVEAGRAGTMRSTRALGDAGQSVPRLTKAVRSALYRPAGMGQLSERRGVRSALTELRGELVAAGLLRGFLRGPTWTARRTLRSLRTREPLPAYRKGLLHDELLLAVALYGDRALTSLVPRFAREAGLVGRAGTTELELRPGWGASGGGGDSGCGTA</sequence>
<organism evidence="2 3">
    <name type="scientific">Streptomyces chiangmaiensis</name>
    <dbReference type="NCBI Taxonomy" id="766497"/>
    <lineage>
        <taxon>Bacteria</taxon>
        <taxon>Bacillati</taxon>
        <taxon>Actinomycetota</taxon>
        <taxon>Actinomycetes</taxon>
        <taxon>Kitasatosporales</taxon>
        <taxon>Streptomycetaceae</taxon>
        <taxon>Streptomyces</taxon>
    </lineage>
</organism>
<accession>A0ABU7FBR8</accession>
<dbReference type="Proteomes" id="UP001333996">
    <property type="component" value="Unassembled WGS sequence"/>
</dbReference>
<evidence type="ECO:0000313" key="2">
    <source>
        <dbReference type="EMBL" id="MED7820773.1"/>
    </source>
</evidence>
<evidence type="ECO:0000256" key="1">
    <source>
        <dbReference type="SAM" id="MobiDB-lite"/>
    </source>
</evidence>
<dbReference type="EMBL" id="JAYWVC010000003">
    <property type="protein sequence ID" value="MED7820773.1"/>
    <property type="molecule type" value="Genomic_DNA"/>
</dbReference>
<name>A0ABU7FBR8_9ACTN</name>
<gene>
    <name evidence="2" type="ORF">VXC91_01900</name>
</gene>
<dbReference type="InterPro" id="IPR026467">
    <property type="entry name" value="Ser/Gly_Cys_C_dom"/>
</dbReference>
<evidence type="ECO:0000313" key="3">
    <source>
        <dbReference type="Proteomes" id="UP001333996"/>
    </source>
</evidence>
<feature type="compositionally biased region" description="Low complexity" evidence="1">
    <location>
        <begin position="1"/>
        <end position="23"/>
    </location>
</feature>
<keyword evidence="3" id="KW-1185">Reference proteome</keyword>
<feature type="region of interest" description="Disordered" evidence="1">
    <location>
        <begin position="1"/>
        <end position="88"/>
    </location>
</feature>
<feature type="compositionally biased region" description="Polar residues" evidence="1">
    <location>
        <begin position="28"/>
        <end position="68"/>
    </location>
</feature>
<proteinExistence type="predicted"/>
<comment type="caution">
    <text evidence="2">The sequence shown here is derived from an EMBL/GenBank/DDBJ whole genome shotgun (WGS) entry which is preliminary data.</text>
</comment>